<keyword evidence="2" id="KW-1185">Reference proteome</keyword>
<dbReference type="Proteomes" id="UP001501444">
    <property type="component" value="Unassembled WGS sequence"/>
</dbReference>
<reference evidence="1 2" key="1">
    <citation type="journal article" date="2019" name="Int. J. Syst. Evol. Microbiol.">
        <title>The Global Catalogue of Microorganisms (GCM) 10K type strain sequencing project: providing services to taxonomists for standard genome sequencing and annotation.</title>
        <authorList>
            <consortium name="The Broad Institute Genomics Platform"/>
            <consortium name="The Broad Institute Genome Sequencing Center for Infectious Disease"/>
            <person name="Wu L."/>
            <person name="Ma J."/>
        </authorList>
    </citation>
    <scope>NUCLEOTIDE SEQUENCE [LARGE SCALE GENOMIC DNA]</scope>
    <source>
        <strain evidence="1 2">JCM 3272</strain>
    </source>
</reference>
<dbReference type="Gene3D" id="2.130.10.10">
    <property type="entry name" value="YVTN repeat-like/Quinoprotein amine dehydrogenase"/>
    <property type="match status" value="1"/>
</dbReference>
<evidence type="ECO:0000313" key="1">
    <source>
        <dbReference type="EMBL" id="GAA2389002.1"/>
    </source>
</evidence>
<organism evidence="1 2">
    <name type="scientific">Dactylosporangium salmoneum</name>
    <dbReference type="NCBI Taxonomy" id="53361"/>
    <lineage>
        <taxon>Bacteria</taxon>
        <taxon>Bacillati</taxon>
        <taxon>Actinomycetota</taxon>
        <taxon>Actinomycetes</taxon>
        <taxon>Micromonosporales</taxon>
        <taxon>Micromonosporaceae</taxon>
        <taxon>Dactylosporangium</taxon>
    </lineage>
</organism>
<proteinExistence type="predicted"/>
<protein>
    <submittedName>
        <fullName evidence="1">Uncharacterized protein</fullName>
    </submittedName>
</protein>
<evidence type="ECO:0000313" key="2">
    <source>
        <dbReference type="Proteomes" id="UP001501444"/>
    </source>
</evidence>
<name>A0ABN3HVN3_9ACTN</name>
<gene>
    <name evidence="1" type="ORF">GCM10010170_100400</name>
</gene>
<dbReference type="InterPro" id="IPR011044">
    <property type="entry name" value="Quino_amine_DH_bsu"/>
</dbReference>
<comment type="caution">
    <text evidence="1">The sequence shown here is derived from an EMBL/GenBank/DDBJ whole genome shotgun (WGS) entry which is preliminary data.</text>
</comment>
<sequence>MPMCVRSIKVSGDDFYPAEMHPRLINQVQLPSMRRVAPAAGLGWVVTEPATMTVSLFDHDLRPMARTAVPLDNPQVEASATHGFLAVGDRHEIAVLDHAGTLRWRSTWDRVAGRAPDRKVSFHLDGNDILWIRLADTRELMAVYAPTGDEIHRVPVPGPEAAWFLHRPTDAWTGLALLQPDPSPGALISLTDGRIAVRALSGLDLAGFNPAGDRYLTMTLDGFLSVRDIDTEAILANRHIDDMVDIPPDVAGWRLTDWAVFVTDELILISVVSTDLPDDAEEHLLLSARSLRCRSRLRYPGQHAPGSIYGAERQGRWLTRHHHDNVLRLWHLANPLDDEPLPGQIALL</sequence>
<dbReference type="SUPFAM" id="SSF50969">
    <property type="entry name" value="YVTN repeat-like/Quinoprotein amine dehydrogenase"/>
    <property type="match status" value="1"/>
</dbReference>
<dbReference type="EMBL" id="BAAARV010000116">
    <property type="protein sequence ID" value="GAA2389002.1"/>
    <property type="molecule type" value="Genomic_DNA"/>
</dbReference>
<accession>A0ABN3HVN3</accession>
<dbReference type="InterPro" id="IPR015943">
    <property type="entry name" value="WD40/YVTN_repeat-like_dom_sf"/>
</dbReference>